<dbReference type="PANTHER" id="PTHR45749:SF23">
    <property type="entry name" value="ZINC FINGER MYM-TYPE PROTEIN 1-LIKE"/>
    <property type="match status" value="1"/>
</dbReference>
<organism evidence="2 3">
    <name type="scientific">Exocentrus adspersus</name>
    <dbReference type="NCBI Taxonomy" id="1586481"/>
    <lineage>
        <taxon>Eukaryota</taxon>
        <taxon>Metazoa</taxon>
        <taxon>Ecdysozoa</taxon>
        <taxon>Arthropoda</taxon>
        <taxon>Hexapoda</taxon>
        <taxon>Insecta</taxon>
        <taxon>Pterygota</taxon>
        <taxon>Neoptera</taxon>
        <taxon>Endopterygota</taxon>
        <taxon>Coleoptera</taxon>
        <taxon>Polyphaga</taxon>
        <taxon>Cucujiformia</taxon>
        <taxon>Chrysomeloidea</taxon>
        <taxon>Cerambycidae</taxon>
        <taxon>Lamiinae</taxon>
        <taxon>Acanthocinini</taxon>
        <taxon>Exocentrus</taxon>
    </lineage>
</organism>
<name>A0AAV8VD48_9CUCU</name>
<sequence>MKFRRTFKKLIPLCNYLSTDPALWPSQKKTRDYWVLKQELPNQNIQNTDFKASKRISSDGTSRYCTLALFNMNLKNGENLNRDWLTYSPSTGKIYCFFCLLFGTSTSNPFKNGFCQWDHGHRALMSHQTDKDHLNSVRSWVGVTSKAGNIDSVLKSEFEKQQFYWREVLRKVVECLKFLCGKGLALRGDSENISDFENGNFLGPLHFLSKFDSFMAKHLEKRANRGIGHVSYISSTIYEEIVILMGKKVLQFIADEVKNSKYFAIVVDSSPDTAHCDQLAIILRYVTYEGMNTCGGDKGISSDCSEDDRFFTRERTLKLLELYKKYRKRLGSFEKKRNVNPTLLLSSSKSYQTDTLEASSVQISIPEESQSITSCSFEAPEPNTVQDSENRVKANTNNMPTAKIALKKKSQPVKSAYQKRNSILLELTNNVKSFYENKERRDAEKLELQRRKIANQEERTALAREYLELVKQSSTQCSNEDAEIWPPVD</sequence>
<dbReference type="InterPro" id="IPR025398">
    <property type="entry name" value="DUF4371"/>
</dbReference>
<gene>
    <name evidence="2" type="ORF">NQ315_016273</name>
</gene>
<evidence type="ECO:0000259" key="1">
    <source>
        <dbReference type="Pfam" id="PF14291"/>
    </source>
</evidence>
<reference evidence="2 3" key="1">
    <citation type="journal article" date="2023" name="Insect Mol. Biol.">
        <title>Genome sequencing provides insights into the evolution of gene families encoding plant cell wall-degrading enzymes in longhorned beetles.</title>
        <authorList>
            <person name="Shin N.R."/>
            <person name="Okamura Y."/>
            <person name="Kirsch R."/>
            <person name="Pauchet Y."/>
        </authorList>
    </citation>
    <scope>NUCLEOTIDE SEQUENCE [LARGE SCALE GENOMIC DNA]</scope>
    <source>
        <strain evidence="2">EAD_L_NR</strain>
    </source>
</reference>
<protein>
    <recommendedName>
        <fullName evidence="1">DUF4371 domain-containing protein</fullName>
    </recommendedName>
</protein>
<feature type="domain" description="DUF4371" evidence="1">
    <location>
        <begin position="112"/>
        <end position="290"/>
    </location>
</feature>
<dbReference type="Proteomes" id="UP001159042">
    <property type="component" value="Unassembled WGS sequence"/>
</dbReference>
<dbReference type="EMBL" id="JANEYG010000154">
    <property type="protein sequence ID" value="KAJ8911932.1"/>
    <property type="molecule type" value="Genomic_DNA"/>
</dbReference>
<evidence type="ECO:0000313" key="2">
    <source>
        <dbReference type="EMBL" id="KAJ8911932.1"/>
    </source>
</evidence>
<dbReference type="Pfam" id="PF14291">
    <property type="entry name" value="DUF4371"/>
    <property type="match status" value="1"/>
</dbReference>
<accession>A0AAV8VD48</accession>
<comment type="caution">
    <text evidence="2">The sequence shown here is derived from an EMBL/GenBank/DDBJ whole genome shotgun (WGS) entry which is preliminary data.</text>
</comment>
<evidence type="ECO:0000313" key="3">
    <source>
        <dbReference type="Proteomes" id="UP001159042"/>
    </source>
</evidence>
<dbReference type="AlphaFoldDB" id="A0AAV8VD48"/>
<keyword evidence="3" id="KW-1185">Reference proteome</keyword>
<proteinExistence type="predicted"/>
<dbReference type="PANTHER" id="PTHR45749">
    <property type="match status" value="1"/>
</dbReference>